<dbReference type="GO" id="GO:0005794">
    <property type="term" value="C:Golgi apparatus"/>
    <property type="evidence" value="ECO:0007669"/>
    <property type="project" value="TreeGrafter"/>
</dbReference>
<evidence type="ECO:0000313" key="10">
    <source>
        <dbReference type="Proteomes" id="UP000654075"/>
    </source>
</evidence>
<comment type="caution">
    <text evidence="9">The sequence shown here is derived from an EMBL/GenBank/DDBJ whole genome shotgun (WGS) entry which is preliminary data.</text>
</comment>
<keyword evidence="4 7" id="KW-1133">Transmembrane helix</keyword>
<dbReference type="GO" id="GO:0005783">
    <property type="term" value="C:endoplasmic reticulum"/>
    <property type="evidence" value="ECO:0007669"/>
    <property type="project" value="TreeGrafter"/>
</dbReference>
<reference evidence="9" key="1">
    <citation type="submission" date="2021-02" db="EMBL/GenBank/DDBJ databases">
        <authorList>
            <person name="Dougan E. K."/>
            <person name="Rhodes N."/>
            <person name="Thang M."/>
            <person name="Chan C."/>
        </authorList>
    </citation>
    <scope>NUCLEOTIDE SEQUENCE</scope>
</reference>
<evidence type="ECO:0000256" key="6">
    <source>
        <dbReference type="ARBA" id="ARBA00023315"/>
    </source>
</evidence>
<dbReference type="Pfam" id="PF01529">
    <property type="entry name" value="DHHC"/>
    <property type="match status" value="1"/>
</dbReference>
<dbReference type="Proteomes" id="UP000654075">
    <property type="component" value="Unassembled WGS sequence"/>
</dbReference>
<dbReference type="GO" id="GO:0016020">
    <property type="term" value="C:membrane"/>
    <property type="evidence" value="ECO:0007669"/>
    <property type="project" value="UniProtKB-SubCell"/>
</dbReference>
<dbReference type="GO" id="GO:0006612">
    <property type="term" value="P:protein targeting to membrane"/>
    <property type="evidence" value="ECO:0007669"/>
    <property type="project" value="TreeGrafter"/>
</dbReference>
<comment type="catalytic activity">
    <reaction evidence="7">
        <text>L-cysteinyl-[protein] + hexadecanoyl-CoA = S-hexadecanoyl-L-cysteinyl-[protein] + CoA</text>
        <dbReference type="Rhea" id="RHEA:36683"/>
        <dbReference type="Rhea" id="RHEA-COMP:10131"/>
        <dbReference type="Rhea" id="RHEA-COMP:11032"/>
        <dbReference type="ChEBI" id="CHEBI:29950"/>
        <dbReference type="ChEBI" id="CHEBI:57287"/>
        <dbReference type="ChEBI" id="CHEBI:57379"/>
        <dbReference type="ChEBI" id="CHEBI:74151"/>
        <dbReference type="EC" id="2.3.1.225"/>
    </reaction>
</comment>
<evidence type="ECO:0000256" key="3">
    <source>
        <dbReference type="ARBA" id="ARBA00022692"/>
    </source>
</evidence>
<feature type="transmembrane region" description="Helical" evidence="7">
    <location>
        <begin position="6"/>
        <end position="23"/>
    </location>
</feature>
<feature type="transmembrane region" description="Helical" evidence="7">
    <location>
        <begin position="107"/>
        <end position="130"/>
    </location>
</feature>
<keyword evidence="2 7" id="KW-0808">Transferase</keyword>
<sequence>DLQGLFAVPQLLLILLLVLIVALSNPGLVEKGHGEDLLGEDLGEDLDDLGRARSVCVRNVWVRKEFCRTCELWRPLRSKHLKESGWCVEGFDHYCQLLGNVIGRGNYLAFIVLVHFLVLFTLEALVVLWACVLPDRQRANLDGYWLETLVFSPDLCCAFAYLLAWLSFELQMPYLHWFLIARNLTTNEYVKSHWGEGDPQRGGVPGTYASQNPFDKGYKANLFDFCKEGGIATT</sequence>
<evidence type="ECO:0000256" key="4">
    <source>
        <dbReference type="ARBA" id="ARBA00022989"/>
    </source>
</evidence>
<comment type="domain">
    <text evidence="7">The DHHC domain is required for palmitoyltransferase activity.</text>
</comment>
<organism evidence="9 10">
    <name type="scientific">Polarella glacialis</name>
    <name type="common">Dinoflagellate</name>
    <dbReference type="NCBI Taxonomy" id="89957"/>
    <lineage>
        <taxon>Eukaryota</taxon>
        <taxon>Sar</taxon>
        <taxon>Alveolata</taxon>
        <taxon>Dinophyceae</taxon>
        <taxon>Suessiales</taxon>
        <taxon>Suessiaceae</taxon>
        <taxon>Polarella</taxon>
    </lineage>
</organism>
<protein>
    <recommendedName>
        <fullName evidence="7">Palmitoyltransferase</fullName>
        <ecNumber evidence="7">2.3.1.225</ecNumber>
    </recommendedName>
</protein>
<dbReference type="PROSITE" id="PS50216">
    <property type="entry name" value="DHHC"/>
    <property type="match status" value="1"/>
</dbReference>
<feature type="non-terminal residue" evidence="9">
    <location>
        <position position="234"/>
    </location>
</feature>
<dbReference type="InterPro" id="IPR039859">
    <property type="entry name" value="PFA4/ZDH16/20/ERF2-like"/>
</dbReference>
<name>A0A813HY57_POLGL</name>
<dbReference type="EC" id="2.3.1.225" evidence="7"/>
<comment type="similarity">
    <text evidence="7">Belongs to the DHHC palmitoyltransferase family.</text>
</comment>
<dbReference type="PANTHER" id="PTHR22883">
    <property type="entry name" value="ZINC FINGER DHHC DOMAIN CONTAINING PROTEIN"/>
    <property type="match status" value="1"/>
</dbReference>
<evidence type="ECO:0000256" key="2">
    <source>
        <dbReference type="ARBA" id="ARBA00022679"/>
    </source>
</evidence>
<dbReference type="AlphaFoldDB" id="A0A813HY57"/>
<dbReference type="InterPro" id="IPR001594">
    <property type="entry name" value="Palmitoyltrfase_DHHC"/>
</dbReference>
<dbReference type="GO" id="GO:0019706">
    <property type="term" value="F:protein-cysteine S-palmitoyltransferase activity"/>
    <property type="evidence" value="ECO:0007669"/>
    <property type="project" value="UniProtKB-EC"/>
</dbReference>
<keyword evidence="3 7" id="KW-0812">Transmembrane</keyword>
<keyword evidence="5 7" id="KW-0472">Membrane</keyword>
<evidence type="ECO:0000313" key="9">
    <source>
        <dbReference type="EMBL" id="CAE8642420.1"/>
    </source>
</evidence>
<keyword evidence="6 7" id="KW-0012">Acyltransferase</keyword>
<proteinExistence type="inferred from homology"/>
<evidence type="ECO:0000256" key="5">
    <source>
        <dbReference type="ARBA" id="ARBA00023136"/>
    </source>
</evidence>
<comment type="subcellular location">
    <subcellularLocation>
        <location evidence="1">Membrane</location>
        <topology evidence="1">Multi-pass membrane protein</topology>
    </subcellularLocation>
</comment>
<gene>
    <name evidence="9" type="ORF">PGLA1383_LOCUS56920</name>
</gene>
<dbReference type="OrthoDB" id="6781668at2759"/>
<feature type="transmembrane region" description="Helical" evidence="7">
    <location>
        <begin position="150"/>
        <end position="168"/>
    </location>
</feature>
<evidence type="ECO:0000256" key="1">
    <source>
        <dbReference type="ARBA" id="ARBA00004141"/>
    </source>
</evidence>
<accession>A0A813HY57</accession>
<evidence type="ECO:0000256" key="7">
    <source>
        <dbReference type="RuleBase" id="RU079119"/>
    </source>
</evidence>
<keyword evidence="10" id="KW-1185">Reference proteome</keyword>
<dbReference type="EMBL" id="CAJNNV010033157">
    <property type="protein sequence ID" value="CAE8642420.1"/>
    <property type="molecule type" value="Genomic_DNA"/>
</dbReference>
<evidence type="ECO:0000259" key="8">
    <source>
        <dbReference type="Pfam" id="PF01529"/>
    </source>
</evidence>
<feature type="domain" description="Palmitoyltransferase DHHC" evidence="8">
    <location>
        <begin position="63"/>
        <end position="192"/>
    </location>
</feature>